<organism evidence="2 3">
    <name type="scientific">Cutaneotrichosporon spelunceum</name>
    <dbReference type="NCBI Taxonomy" id="1672016"/>
    <lineage>
        <taxon>Eukaryota</taxon>
        <taxon>Fungi</taxon>
        <taxon>Dikarya</taxon>
        <taxon>Basidiomycota</taxon>
        <taxon>Agaricomycotina</taxon>
        <taxon>Tremellomycetes</taxon>
        <taxon>Trichosporonales</taxon>
        <taxon>Trichosporonaceae</taxon>
        <taxon>Cutaneotrichosporon</taxon>
    </lineage>
</organism>
<name>A0AAD3TRY6_9TREE</name>
<keyword evidence="3" id="KW-1185">Reference proteome</keyword>
<dbReference type="EMBL" id="BTCM01000002">
    <property type="protein sequence ID" value="GMK55534.1"/>
    <property type="molecule type" value="Genomic_DNA"/>
</dbReference>
<dbReference type="AlphaFoldDB" id="A0AAD3TRY6"/>
<proteinExistence type="predicted"/>
<evidence type="ECO:0000256" key="1">
    <source>
        <dbReference type="SAM" id="MobiDB-lite"/>
    </source>
</evidence>
<sequence length="227" mass="26430">MSDAQLRGSDKEPVYVIDAICWAEYKDSTFERPDGGVGWHYYVMWQGYLKAGSDTIELRDSFLDDPDDVNERSPALLEFWKSVRGKRVREDKDEPGGKIGEIRFASDDLLRRKFKESNPRRSFAAYKRRIKELKKARKDGFDRAQVRKGDSDYYIRRKRKAQRESEKETAKKATTQVIPKRDRAPEPVHYHSQLSAIPPHLHSPYGHNRNRPHRLPSPCSLTTRRGG</sequence>
<gene>
    <name evidence="2" type="ORF">CspeluHIS016_0205900</name>
</gene>
<comment type="caution">
    <text evidence="2">The sequence shown here is derived from an EMBL/GenBank/DDBJ whole genome shotgun (WGS) entry which is preliminary data.</text>
</comment>
<reference evidence="2" key="2">
    <citation type="submission" date="2023-06" db="EMBL/GenBank/DDBJ databases">
        <authorList>
            <person name="Kobayashi Y."/>
            <person name="Kayamori A."/>
            <person name="Aoki K."/>
            <person name="Shiwa Y."/>
            <person name="Fujita N."/>
            <person name="Sugita T."/>
            <person name="Iwasaki W."/>
            <person name="Tanaka N."/>
            <person name="Takashima M."/>
        </authorList>
    </citation>
    <scope>NUCLEOTIDE SEQUENCE</scope>
    <source>
        <strain evidence="2">HIS016</strain>
    </source>
</reference>
<feature type="compositionally biased region" description="Basic and acidic residues" evidence="1">
    <location>
        <begin position="162"/>
        <end position="171"/>
    </location>
</feature>
<accession>A0AAD3TRY6</accession>
<dbReference type="Proteomes" id="UP001222932">
    <property type="component" value="Unassembled WGS sequence"/>
</dbReference>
<feature type="region of interest" description="Disordered" evidence="1">
    <location>
        <begin position="157"/>
        <end position="227"/>
    </location>
</feature>
<evidence type="ECO:0008006" key="4">
    <source>
        <dbReference type="Google" id="ProtNLM"/>
    </source>
</evidence>
<reference evidence="2" key="1">
    <citation type="journal article" date="2023" name="BMC Genomics">
        <title>Chromosome-level genome assemblies of Cutaneotrichosporon spp. (Trichosporonales, Basidiomycota) reveal imbalanced evolution between nucleotide sequences and chromosome synteny.</title>
        <authorList>
            <person name="Kobayashi Y."/>
            <person name="Kayamori A."/>
            <person name="Aoki K."/>
            <person name="Shiwa Y."/>
            <person name="Matsutani M."/>
            <person name="Fujita N."/>
            <person name="Sugita T."/>
            <person name="Iwasaki W."/>
            <person name="Tanaka N."/>
            <person name="Takashima M."/>
        </authorList>
    </citation>
    <scope>NUCLEOTIDE SEQUENCE</scope>
    <source>
        <strain evidence="2">HIS016</strain>
    </source>
</reference>
<evidence type="ECO:0000313" key="2">
    <source>
        <dbReference type="EMBL" id="GMK55534.1"/>
    </source>
</evidence>
<feature type="compositionally biased region" description="Basic and acidic residues" evidence="1">
    <location>
        <begin position="179"/>
        <end position="189"/>
    </location>
</feature>
<evidence type="ECO:0000313" key="3">
    <source>
        <dbReference type="Proteomes" id="UP001222932"/>
    </source>
</evidence>
<protein>
    <recommendedName>
        <fullName evidence="4">Chromo domain-containing protein</fullName>
    </recommendedName>
</protein>